<dbReference type="Proteomes" id="UP000265520">
    <property type="component" value="Unassembled WGS sequence"/>
</dbReference>
<dbReference type="AlphaFoldDB" id="A0A392W9K2"/>
<dbReference type="PROSITE" id="PS50158">
    <property type="entry name" value="ZF_CCHC"/>
    <property type="match status" value="1"/>
</dbReference>
<evidence type="ECO:0000313" key="3">
    <source>
        <dbReference type="EMBL" id="MCI95821.1"/>
    </source>
</evidence>
<keyword evidence="1" id="KW-0862">Zinc</keyword>
<evidence type="ECO:0000259" key="2">
    <source>
        <dbReference type="PROSITE" id="PS50158"/>
    </source>
</evidence>
<dbReference type="SMART" id="SM00343">
    <property type="entry name" value="ZnF_C2HC"/>
    <property type="match status" value="2"/>
</dbReference>
<dbReference type="InterPro" id="IPR001878">
    <property type="entry name" value="Znf_CCHC"/>
</dbReference>
<sequence length="48" mass="5350">CPNKDDKCFNCGKLGHKAEVYRATKMFCFNCGEGGHKSPACRKSRVAR</sequence>
<evidence type="ECO:0000313" key="4">
    <source>
        <dbReference type="Proteomes" id="UP000265520"/>
    </source>
</evidence>
<protein>
    <recommendedName>
        <fullName evidence="2">CCHC-type domain-containing protein</fullName>
    </recommendedName>
</protein>
<keyword evidence="1" id="KW-0479">Metal-binding</keyword>
<keyword evidence="1" id="KW-0863">Zinc-finger</keyword>
<comment type="caution">
    <text evidence="3">The sequence shown here is derived from an EMBL/GenBank/DDBJ whole genome shotgun (WGS) entry which is preliminary data.</text>
</comment>
<dbReference type="Gene3D" id="4.10.60.10">
    <property type="entry name" value="Zinc finger, CCHC-type"/>
    <property type="match status" value="1"/>
</dbReference>
<feature type="domain" description="CCHC-type" evidence="2">
    <location>
        <begin position="28"/>
        <end position="43"/>
    </location>
</feature>
<dbReference type="Pfam" id="PF00098">
    <property type="entry name" value="zf-CCHC"/>
    <property type="match status" value="2"/>
</dbReference>
<accession>A0A392W9K2</accession>
<dbReference type="GO" id="GO:0008270">
    <property type="term" value="F:zinc ion binding"/>
    <property type="evidence" value="ECO:0007669"/>
    <property type="project" value="UniProtKB-KW"/>
</dbReference>
<reference evidence="3 4" key="1">
    <citation type="journal article" date="2018" name="Front. Plant Sci.">
        <title>Red Clover (Trifolium pratense) and Zigzag Clover (T. medium) - A Picture of Genomic Similarities and Differences.</title>
        <authorList>
            <person name="Dluhosova J."/>
            <person name="Istvanek J."/>
            <person name="Nedelnik J."/>
            <person name="Repkova J."/>
        </authorList>
    </citation>
    <scope>NUCLEOTIDE SEQUENCE [LARGE SCALE GENOMIC DNA]</scope>
    <source>
        <strain evidence="4">cv. 10/8</strain>
        <tissue evidence="3">Leaf</tissue>
    </source>
</reference>
<name>A0A392W9K2_9FABA</name>
<evidence type="ECO:0000256" key="1">
    <source>
        <dbReference type="PROSITE-ProRule" id="PRU00047"/>
    </source>
</evidence>
<feature type="non-terminal residue" evidence="3">
    <location>
        <position position="1"/>
    </location>
</feature>
<dbReference type="EMBL" id="LXQA011397547">
    <property type="protein sequence ID" value="MCI95821.1"/>
    <property type="molecule type" value="Genomic_DNA"/>
</dbReference>
<organism evidence="3 4">
    <name type="scientific">Trifolium medium</name>
    <dbReference type="NCBI Taxonomy" id="97028"/>
    <lineage>
        <taxon>Eukaryota</taxon>
        <taxon>Viridiplantae</taxon>
        <taxon>Streptophyta</taxon>
        <taxon>Embryophyta</taxon>
        <taxon>Tracheophyta</taxon>
        <taxon>Spermatophyta</taxon>
        <taxon>Magnoliopsida</taxon>
        <taxon>eudicotyledons</taxon>
        <taxon>Gunneridae</taxon>
        <taxon>Pentapetalae</taxon>
        <taxon>rosids</taxon>
        <taxon>fabids</taxon>
        <taxon>Fabales</taxon>
        <taxon>Fabaceae</taxon>
        <taxon>Papilionoideae</taxon>
        <taxon>50 kb inversion clade</taxon>
        <taxon>NPAAA clade</taxon>
        <taxon>Hologalegina</taxon>
        <taxon>IRL clade</taxon>
        <taxon>Trifolieae</taxon>
        <taxon>Trifolium</taxon>
    </lineage>
</organism>
<proteinExistence type="predicted"/>
<dbReference type="SUPFAM" id="SSF57756">
    <property type="entry name" value="Retrovirus zinc finger-like domains"/>
    <property type="match status" value="1"/>
</dbReference>
<dbReference type="InterPro" id="IPR036875">
    <property type="entry name" value="Znf_CCHC_sf"/>
</dbReference>
<dbReference type="GO" id="GO:0003676">
    <property type="term" value="F:nucleic acid binding"/>
    <property type="evidence" value="ECO:0007669"/>
    <property type="project" value="InterPro"/>
</dbReference>
<keyword evidence="4" id="KW-1185">Reference proteome</keyword>